<dbReference type="InterPro" id="IPR014198">
    <property type="entry name" value="Spore_III_AB"/>
</dbReference>
<keyword evidence="2" id="KW-1185">Reference proteome</keyword>
<accession>A0A1M5T3E3</accession>
<dbReference type="STRING" id="1121306.SAMN02745196_00420"/>
<reference evidence="1 2" key="1">
    <citation type="submission" date="2016-11" db="EMBL/GenBank/DDBJ databases">
        <authorList>
            <person name="Jaros S."/>
            <person name="Januszkiewicz K."/>
            <person name="Wedrychowicz H."/>
        </authorList>
    </citation>
    <scope>NUCLEOTIDE SEQUENCE [LARGE SCALE GENOMIC DNA]</scope>
    <source>
        <strain evidence="1 2">DSM 3089</strain>
    </source>
</reference>
<dbReference type="EMBL" id="FQXP01000003">
    <property type="protein sequence ID" value="SHH45261.1"/>
    <property type="molecule type" value="Genomic_DNA"/>
</dbReference>
<dbReference type="PIRSF" id="PIRSF021435">
    <property type="entry name" value="SpoIIIAB"/>
    <property type="match status" value="1"/>
</dbReference>
<dbReference type="Pfam" id="PF09548">
    <property type="entry name" value="Spore_III_AB"/>
    <property type="match status" value="1"/>
</dbReference>
<evidence type="ECO:0000313" key="2">
    <source>
        <dbReference type="Proteomes" id="UP000184526"/>
    </source>
</evidence>
<proteinExistence type="predicted"/>
<organism evidence="1 2">
    <name type="scientific">Clostridium collagenovorans DSM 3089</name>
    <dbReference type="NCBI Taxonomy" id="1121306"/>
    <lineage>
        <taxon>Bacteria</taxon>
        <taxon>Bacillati</taxon>
        <taxon>Bacillota</taxon>
        <taxon>Clostridia</taxon>
        <taxon>Eubacteriales</taxon>
        <taxon>Clostridiaceae</taxon>
        <taxon>Clostridium</taxon>
    </lineage>
</organism>
<dbReference type="NCBIfam" id="TIGR02833">
    <property type="entry name" value="spore_III_AB"/>
    <property type="match status" value="1"/>
</dbReference>
<dbReference type="RefSeq" id="WP_084666007.1">
    <property type="nucleotide sequence ID" value="NZ_FQXP01000003.1"/>
</dbReference>
<evidence type="ECO:0000313" key="1">
    <source>
        <dbReference type="EMBL" id="SHH45261.1"/>
    </source>
</evidence>
<sequence>MILKILGSCLVILGTTLWGYRYSEGLEKHVQQLKELELLVLNLQSEVMYLYSPLPTAFENIAIKTKNEIGEIFQRIANILKLNKVDTVYEAFNEVIEENRGELYLCQEDYDILLSLSKNLGDLDRDSQSNIFELSNNTLKKHIKDAEEKSEKNKKLYKYLGFSFGAIIVIMMI</sequence>
<dbReference type="OrthoDB" id="1957909at2"/>
<protein>
    <submittedName>
        <fullName evidence="1">Stage III sporulation protein AB</fullName>
    </submittedName>
</protein>
<name>A0A1M5T3E3_9CLOT</name>
<dbReference type="AlphaFoldDB" id="A0A1M5T3E3"/>
<gene>
    <name evidence="1" type="ORF">SAMN02745196_00420</name>
</gene>
<dbReference type="Proteomes" id="UP000184526">
    <property type="component" value="Unassembled WGS sequence"/>
</dbReference>